<dbReference type="SUPFAM" id="SSF55658">
    <property type="entry name" value="L9 N-domain-like"/>
    <property type="match status" value="1"/>
</dbReference>
<keyword evidence="4 7" id="KW-0689">Ribosomal protein</keyword>
<keyword evidence="5 7" id="KW-0687">Ribonucleoprotein</keyword>
<evidence type="ECO:0000256" key="7">
    <source>
        <dbReference type="HAMAP-Rule" id="MF_00503"/>
    </source>
</evidence>
<dbReference type="InterPro" id="IPR009027">
    <property type="entry name" value="Ribosomal_bL9/RNase_H1_N"/>
</dbReference>
<comment type="caution">
    <text evidence="9">The sequence shown here is derived from an EMBL/GenBank/DDBJ whole genome shotgun (WGS) entry which is preliminary data.</text>
</comment>
<dbReference type="InterPro" id="IPR036791">
    <property type="entry name" value="Ribosomal_bL9_C_sf"/>
</dbReference>
<dbReference type="GO" id="GO:0003735">
    <property type="term" value="F:structural constituent of ribosome"/>
    <property type="evidence" value="ECO:0007669"/>
    <property type="project" value="InterPro"/>
</dbReference>
<dbReference type="PROSITE" id="PS00651">
    <property type="entry name" value="RIBOSOMAL_L9"/>
    <property type="match status" value="1"/>
</dbReference>
<dbReference type="Pfam" id="PF01281">
    <property type="entry name" value="Ribosomal_L9_N"/>
    <property type="match status" value="1"/>
</dbReference>
<evidence type="ECO:0000256" key="3">
    <source>
        <dbReference type="ARBA" id="ARBA00022884"/>
    </source>
</evidence>
<name>A0A4V2KR02_9ACTO</name>
<dbReference type="InterPro" id="IPR036935">
    <property type="entry name" value="Ribosomal_bL9_N_sf"/>
</dbReference>
<dbReference type="RefSeq" id="WP_131281644.1">
    <property type="nucleotide sequence ID" value="NZ_JBHSLR010000002.1"/>
</dbReference>
<dbReference type="NCBIfam" id="TIGR00158">
    <property type="entry name" value="L9"/>
    <property type="match status" value="1"/>
</dbReference>
<dbReference type="InterPro" id="IPR020594">
    <property type="entry name" value="Ribosomal_bL9_bac/chp"/>
</dbReference>
<dbReference type="GO" id="GO:0005840">
    <property type="term" value="C:ribosome"/>
    <property type="evidence" value="ECO:0007669"/>
    <property type="project" value="UniProtKB-KW"/>
</dbReference>
<evidence type="ECO:0000313" key="10">
    <source>
        <dbReference type="Proteomes" id="UP000293036"/>
    </source>
</evidence>
<evidence type="ECO:0000256" key="6">
    <source>
        <dbReference type="ARBA" id="ARBA00035292"/>
    </source>
</evidence>
<sequence length="148" mass="15827">MKIILTHEVKGLGSAGDVVIVKDGYARNFLVPRGYATVWTKGAQKQIDQIAESRRKRATEDIEAARALRDALEADTVVITKKAGENGRLFGAVTTADVAVAASELTGKSVDRRSVNLHTTVKSVGDYTGVVKIHDDIVANIKVKVVAA</sequence>
<keyword evidence="2 7" id="KW-0699">rRNA-binding</keyword>
<proteinExistence type="inferred from homology"/>
<evidence type="ECO:0000313" key="9">
    <source>
        <dbReference type="EMBL" id="TBW21017.1"/>
    </source>
</evidence>
<dbReference type="FunFam" id="3.40.5.10:FF:000003">
    <property type="entry name" value="50S ribosomal protein L9"/>
    <property type="match status" value="1"/>
</dbReference>
<dbReference type="Gene3D" id="3.10.430.100">
    <property type="entry name" value="Ribosomal protein L9, C-terminal domain"/>
    <property type="match status" value="1"/>
</dbReference>
<evidence type="ECO:0000259" key="8">
    <source>
        <dbReference type="PROSITE" id="PS00651"/>
    </source>
</evidence>
<keyword evidence="10" id="KW-1185">Reference proteome</keyword>
<dbReference type="Pfam" id="PF03948">
    <property type="entry name" value="Ribosomal_L9_C"/>
    <property type="match status" value="1"/>
</dbReference>
<comment type="function">
    <text evidence="7">Binds to the 23S rRNA.</text>
</comment>
<keyword evidence="3 7" id="KW-0694">RNA-binding</keyword>
<organism evidence="9 10">
    <name type="scientific">Arcanobacterium bovis</name>
    <dbReference type="NCBI Taxonomy" id="2529275"/>
    <lineage>
        <taxon>Bacteria</taxon>
        <taxon>Bacillati</taxon>
        <taxon>Actinomycetota</taxon>
        <taxon>Actinomycetes</taxon>
        <taxon>Actinomycetales</taxon>
        <taxon>Actinomycetaceae</taxon>
        <taxon>Arcanobacterium</taxon>
    </lineage>
</organism>
<dbReference type="InterPro" id="IPR000244">
    <property type="entry name" value="Ribosomal_bL9"/>
</dbReference>
<dbReference type="SUPFAM" id="SSF55653">
    <property type="entry name" value="Ribosomal protein L9 C-domain"/>
    <property type="match status" value="1"/>
</dbReference>
<feature type="domain" description="Ribosomal protein L9" evidence="8">
    <location>
        <begin position="13"/>
        <end position="40"/>
    </location>
</feature>
<dbReference type="AlphaFoldDB" id="A0A4V2KR02"/>
<dbReference type="InterPro" id="IPR020070">
    <property type="entry name" value="Ribosomal_bL9_N"/>
</dbReference>
<dbReference type="Proteomes" id="UP000293036">
    <property type="component" value="Unassembled WGS sequence"/>
</dbReference>
<dbReference type="GO" id="GO:0019843">
    <property type="term" value="F:rRNA binding"/>
    <property type="evidence" value="ECO:0007669"/>
    <property type="project" value="UniProtKB-UniRule"/>
</dbReference>
<gene>
    <name evidence="7" type="primary">rplI</name>
    <name evidence="9" type="ORF">EZJ44_06805</name>
</gene>
<evidence type="ECO:0000256" key="4">
    <source>
        <dbReference type="ARBA" id="ARBA00022980"/>
    </source>
</evidence>
<dbReference type="GO" id="GO:1990904">
    <property type="term" value="C:ribonucleoprotein complex"/>
    <property type="evidence" value="ECO:0007669"/>
    <property type="project" value="UniProtKB-KW"/>
</dbReference>
<dbReference type="PANTHER" id="PTHR21368">
    <property type="entry name" value="50S RIBOSOMAL PROTEIN L9"/>
    <property type="match status" value="1"/>
</dbReference>
<dbReference type="HAMAP" id="MF_00503">
    <property type="entry name" value="Ribosomal_bL9"/>
    <property type="match status" value="1"/>
</dbReference>
<evidence type="ECO:0000256" key="5">
    <source>
        <dbReference type="ARBA" id="ARBA00023274"/>
    </source>
</evidence>
<evidence type="ECO:0000256" key="2">
    <source>
        <dbReference type="ARBA" id="ARBA00022730"/>
    </source>
</evidence>
<dbReference type="OrthoDB" id="9788336at2"/>
<dbReference type="EMBL" id="SJDT01000005">
    <property type="protein sequence ID" value="TBW21017.1"/>
    <property type="molecule type" value="Genomic_DNA"/>
</dbReference>
<reference evidence="9 10" key="1">
    <citation type="submission" date="2019-02" db="EMBL/GenBank/DDBJ databases">
        <title>Arcanobacterium bovis sp. nov., isolated from the milk of a cow with mastitis.</title>
        <authorList>
            <person name="Sammra O."/>
            <person name="Foster G."/>
            <person name="Hassan A."/>
            <person name="Alssahen M."/>
            <person name="Laemmler C."/>
            <person name="Borowiak M."/>
            <person name="Malorny B."/>
            <person name="Abdulmawjood A."/>
        </authorList>
    </citation>
    <scope>NUCLEOTIDE SEQUENCE [LARGE SCALE GENOMIC DNA]</scope>
    <source>
        <strain evidence="9 10">C605018/01/1</strain>
    </source>
</reference>
<dbReference type="InterPro" id="IPR020069">
    <property type="entry name" value="Ribosomal_bL9_C"/>
</dbReference>
<dbReference type="Gene3D" id="3.40.5.10">
    <property type="entry name" value="Ribosomal protein L9, N-terminal domain"/>
    <property type="match status" value="1"/>
</dbReference>
<evidence type="ECO:0000256" key="1">
    <source>
        <dbReference type="ARBA" id="ARBA00010605"/>
    </source>
</evidence>
<comment type="similarity">
    <text evidence="1 7">Belongs to the bacterial ribosomal protein bL9 family.</text>
</comment>
<accession>A0A4V2KR02</accession>
<protein>
    <recommendedName>
        <fullName evidence="6 7">Large ribosomal subunit protein bL9</fullName>
    </recommendedName>
</protein>
<dbReference type="GO" id="GO:0006412">
    <property type="term" value="P:translation"/>
    <property type="evidence" value="ECO:0007669"/>
    <property type="project" value="UniProtKB-UniRule"/>
</dbReference>